<evidence type="ECO:0000256" key="2">
    <source>
        <dbReference type="SAM" id="SignalP"/>
    </source>
</evidence>
<dbReference type="Gene3D" id="1.20.1610.10">
    <property type="entry name" value="alpha-1,2-mannosidases domains"/>
    <property type="match status" value="1"/>
</dbReference>
<sequence>MISTFVIAKLFLFCAVSTQAVELAEYVKTATGSINGGNTFPGVSRPFGIVKIGPDVYTGQAAYSGYAPEGNLTAFSMLHLSGTGGAPKYGVVAQMPVLGNISNPLHGYNATRSQSDFTELGYYKSWLNGSMEVELAATTHAGMFHYTFPEGSTPNVIVDVSHVLYAYRGQGLDQSYLGGNISVSEKDGMIMYRGYGSYDNGWNRSPGWRVYFCGHFSAPASYKTFVGHGNSRTHLKNYSTSPTVDSESRLGAVFTFNETTVTSRVGVSFISTDQACANVEDQIAPDVNIETLRNETRKVWDEEVLSKVTTTDTDENKLQQLYTALYFMHLLPINKTGENPGWDSDEPYYDDIFTLWDIFRCTTSLYQILQPKMYEEFIRSLIDVWRHDDYMPDGRSSFWNGATQGGSNSDTVLADAYVKGVRGKVNWDDGFAAMVKNAEVVPPVSPGNRDRGGSTKDGRGALPDWLEHGFITPKFYRSVSRAVEYAGNDFALRQVAMGLNKDADAAKYLHRSRYWRNHWNGNATSLGFKGFLVPRDENGFISQDPMDCGGCYWGDHYYQGLPWEYSFNVHHDVNTIIALSGGPDSFVEKLDMIFKPQVRPWGNERFNNTMYDPGNQPSFGSPYLYNFAFRQDRSVEVSRFTAKTYFSPTPGGLPGNSDAGAMESWLLWVMIGLYPITGQTTFLVGSPWFSNLNISLGDGRYFRVTSSGGSDDAYQVQSLKVNGKEWDRSWVEWSDVFENGGEMHFELGTEPANWATGDPPPSPASEYGNKARSTVPFVDVYTAANTLGGAGAGREKGRSLSILEIALISVLSAVSAVVAAALAWCIWKRRRLCKERGDLAGIRGFRAPLIHHLRWQSQAVRFCDLAMARSSERV</sequence>
<dbReference type="STRING" id="1448308.A0A2T2NAL0"/>
<dbReference type="GO" id="GO:0005975">
    <property type="term" value="P:carbohydrate metabolic process"/>
    <property type="evidence" value="ECO:0007669"/>
    <property type="project" value="InterPro"/>
</dbReference>
<dbReference type="InterPro" id="IPR041371">
    <property type="entry name" value="GH92_N"/>
</dbReference>
<keyword evidence="1" id="KW-0812">Transmembrane</keyword>
<dbReference type="OrthoDB" id="449263at2759"/>
<keyword evidence="1" id="KW-0472">Membrane</keyword>
<dbReference type="Pfam" id="PF17678">
    <property type="entry name" value="Glyco_hydro_92N"/>
    <property type="match status" value="1"/>
</dbReference>
<dbReference type="GO" id="GO:0000224">
    <property type="term" value="F:peptide-N4-(N-acetyl-beta-glucosaminyl)asparagine amidase activity"/>
    <property type="evidence" value="ECO:0007669"/>
    <property type="project" value="TreeGrafter"/>
</dbReference>
<dbReference type="InterPro" id="IPR014718">
    <property type="entry name" value="GH-type_carb-bd"/>
</dbReference>
<dbReference type="SUPFAM" id="SSF48208">
    <property type="entry name" value="Six-hairpin glycosidases"/>
    <property type="match status" value="1"/>
</dbReference>
<dbReference type="PANTHER" id="PTHR12143">
    <property type="entry name" value="PEPTIDE N-GLYCANASE PNGASE -RELATED"/>
    <property type="match status" value="1"/>
</dbReference>
<dbReference type="InterPro" id="IPR005887">
    <property type="entry name" value="GH92_a_mannosidase_put"/>
</dbReference>
<dbReference type="FunFam" id="2.70.98.10:FF:000028">
    <property type="entry name" value="Alpha-1,2-mannosidase family protein (AFU_orthologue AFUA_5G10520)"/>
    <property type="match status" value="1"/>
</dbReference>
<dbReference type="NCBIfam" id="TIGR01180">
    <property type="entry name" value="aman2_put"/>
    <property type="match status" value="1"/>
</dbReference>
<dbReference type="GO" id="GO:0006516">
    <property type="term" value="P:glycoprotein catabolic process"/>
    <property type="evidence" value="ECO:0007669"/>
    <property type="project" value="TreeGrafter"/>
</dbReference>
<protein>
    <submittedName>
        <fullName evidence="5">Family 92 glycosyl hydrolase</fullName>
    </submittedName>
</protein>
<keyword evidence="2" id="KW-0732">Signal</keyword>
<keyword evidence="6" id="KW-1185">Reference proteome</keyword>
<feature type="chain" id="PRO_5015786673" evidence="2">
    <location>
        <begin position="21"/>
        <end position="874"/>
    </location>
</feature>
<dbReference type="Proteomes" id="UP000240883">
    <property type="component" value="Unassembled WGS sequence"/>
</dbReference>
<dbReference type="Gene3D" id="1.20.1050.60">
    <property type="entry name" value="alpha-1,2-mannosidase"/>
    <property type="match status" value="1"/>
</dbReference>
<dbReference type="GO" id="GO:0030246">
    <property type="term" value="F:carbohydrate binding"/>
    <property type="evidence" value="ECO:0007669"/>
    <property type="project" value="InterPro"/>
</dbReference>
<dbReference type="GO" id="GO:0005634">
    <property type="term" value="C:nucleus"/>
    <property type="evidence" value="ECO:0007669"/>
    <property type="project" value="TreeGrafter"/>
</dbReference>
<evidence type="ECO:0000259" key="4">
    <source>
        <dbReference type="Pfam" id="PF17678"/>
    </source>
</evidence>
<dbReference type="Gene3D" id="2.70.98.10">
    <property type="match status" value="1"/>
</dbReference>
<dbReference type="InterPro" id="IPR008928">
    <property type="entry name" value="6-hairpin_glycosidase_sf"/>
</dbReference>
<dbReference type="FunFam" id="3.30.2080.10:FF:000001">
    <property type="entry name" value="Alpha-1,2-mannosidase subfamily"/>
    <property type="match status" value="1"/>
</dbReference>
<dbReference type="EMBL" id="KZ678141">
    <property type="protein sequence ID" value="PSN62491.1"/>
    <property type="molecule type" value="Genomic_DNA"/>
</dbReference>
<name>A0A2T2NAL0_CORCC</name>
<feature type="transmembrane region" description="Helical" evidence="1">
    <location>
        <begin position="805"/>
        <end position="827"/>
    </location>
</feature>
<dbReference type="InterPro" id="IPR050883">
    <property type="entry name" value="PNGase"/>
</dbReference>
<keyword evidence="1" id="KW-1133">Transmembrane helix</keyword>
<evidence type="ECO:0000256" key="1">
    <source>
        <dbReference type="SAM" id="Phobius"/>
    </source>
</evidence>
<dbReference type="PANTHER" id="PTHR12143:SF44">
    <property type="entry name" value="GLYCOSYL HYDROLASE FAMILY 92 DOMAIN-CONTAINING PROTEIN"/>
    <property type="match status" value="1"/>
</dbReference>
<dbReference type="InterPro" id="IPR012939">
    <property type="entry name" value="Glyco_hydro_92"/>
</dbReference>
<dbReference type="Pfam" id="PF07971">
    <property type="entry name" value="Glyco_hydro_92"/>
    <property type="match status" value="1"/>
</dbReference>
<gene>
    <name evidence="5" type="ORF">BS50DRAFT_612769</name>
</gene>
<feature type="signal peptide" evidence="2">
    <location>
        <begin position="1"/>
        <end position="20"/>
    </location>
</feature>
<dbReference type="Gene3D" id="3.30.2080.10">
    <property type="entry name" value="GH92 mannosidase domain"/>
    <property type="match status" value="1"/>
</dbReference>
<evidence type="ECO:0000259" key="3">
    <source>
        <dbReference type="Pfam" id="PF07971"/>
    </source>
</evidence>
<reference evidence="5 6" key="1">
    <citation type="journal article" date="2018" name="Front. Microbiol.">
        <title>Genome-Wide Analysis of Corynespora cassiicola Leaf Fall Disease Putative Effectors.</title>
        <authorList>
            <person name="Lopez D."/>
            <person name="Ribeiro S."/>
            <person name="Label P."/>
            <person name="Fumanal B."/>
            <person name="Venisse J.S."/>
            <person name="Kohler A."/>
            <person name="de Oliveira R.R."/>
            <person name="Labutti K."/>
            <person name="Lipzen A."/>
            <person name="Lail K."/>
            <person name="Bauer D."/>
            <person name="Ohm R.A."/>
            <person name="Barry K.W."/>
            <person name="Spatafora J."/>
            <person name="Grigoriev I.V."/>
            <person name="Martin F.M."/>
            <person name="Pujade-Renaud V."/>
        </authorList>
    </citation>
    <scope>NUCLEOTIDE SEQUENCE [LARGE SCALE GENOMIC DNA]</scope>
    <source>
        <strain evidence="5 6">Philippines</strain>
    </source>
</reference>
<accession>A0A2T2NAL0</accession>
<evidence type="ECO:0000313" key="6">
    <source>
        <dbReference type="Proteomes" id="UP000240883"/>
    </source>
</evidence>
<proteinExistence type="predicted"/>
<evidence type="ECO:0000313" key="5">
    <source>
        <dbReference type="EMBL" id="PSN62491.1"/>
    </source>
</evidence>
<keyword evidence="5" id="KW-0378">Hydrolase</keyword>
<feature type="domain" description="Glycosyl hydrolase family 92 N-terminal" evidence="4">
    <location>
        <begin position="26"/>
        <end position="268"/>
    </location>
</feature>
<feature type="domain" description="Glycosyl hydrolase family 92" evidence="3">
    <location>
        <begin position="274"/>
        <end position="748"/>
    </location>
</feature>
<dbReference type="AlphaFoldDB" id="A0A2T2NAL0"/>
<organism evidence="5 6">
    <name type="scientific">Corynespora cassiicola Philippines</name>
    <dbReference type="NCBI Taxonomy" id="1448308"/>
    <lineage>
        <taxon>Eukaryota</taxon>
        <taxon>Fungi</taxon>
        <taxon>Dikarya</taxon>
        <taxon>Ascomycota</taxon>
        <taxon>Pezizomycotina</taxon>
        <taxon>Dothideomycetes</taxon>
        <taxon>Pleosporomycetidae</taxon>
        <taxon>Pleosporales</taxon>
        <taxon>Corynesporascaceae</taxon>
        <taxon>Corynespora</taxon>
    </lineage>
</organism>
<dbReference type="FunFam" id="1.20.1050.60:FF:000002">
    <property type="entry name" value="Glycosyl hydrolase family 92"/>
    <property type="match status" value="1"/>
</dbReference>
<dbReference type="GO" id="GO:0005829">
    <property type="term" value="C:cytosol"/>
    <property type="evidence" value="ECO:0007669"/>
    <property type="project" value="TreeGrafter"/>
</dbReference>